<dbReference type="NCBIfam" id="NF005710">
    <property type="entry name" value="PRK07522.1"/>
    <property type="match status" value="1"/>
</dbReference>
<dbReference type="NCBIfam" id="TIGR01892">
    <property type="entry name" value="AcOrn-deacetyl"/>
    <property type="match status" value="1"/>
</dbReference>
<dbReference type="PANTHER" id="PTHR43808:SF31">
    <property type="entry name" value="N-ACETYL-L-CITRULLINE DEACETYLASE"/>
    <property type="match status" value="1"/>
</dbReference>
<dbReference type="Pfam" id="PF01546">
    <property type="entry name" value="Peptidase_M20"/>
    <property type="match status" value="1"/>
</dbReference>
<dbReference type="SUPFAM" id="SSF53187">
    <property type="entry name" value="Zn-dependent exopeptidases"/>
    <property type="match status" value="1"/>
</dbReference>
<evidence type="ECO:0000256" key="5">
    <source>
        <dbReference type="ARBA" id="ARBA00022605"/>
    </source>
</evidence>
<evidence type="ECO:0000256" key="3">
    <source>
        <dbReference type="ARBA" id="ARBA00022490"/>
    </source>
</evidence>
<keyword evidence="12" id="KW-1185">Reference proteome</keyword>
<dbReference type="InterPro" id="IPR011650">
    <property type="entry name" value="Peptidase_M20_dimer"/>
</dbReference>
<comment type="cofactor">
    <cofactor evidence="1">
        <name>Zn(2+)</name>
        <dbReference type="ChEBI" id="CHEBI:29105"/>
    </cofactor>
</comment>
<dbReference type="PROSITE" id="PS00759">
    <property type="entry name" value="ARGE_DAPE_CPG2_2"/>
    <property type="match status" value="1"/>
</dbReference>
<evidence type="ECO:0000259" key="10">
    <source>
        <dbReference type="Pfam" id="PF07687"/>
    </source>
</evidence>
<evidence type="ECO:0000256" key="4">
    <source>
        <dbReference type="ARBA" id="ARBA00022571"/>
    </source>
</evidence>
<reference evidence="12" key="1">
    <citation type="journal article" date="2019" name="Int. J. Syst. Evol. Microbiol.">
        <title>The Global Catalogue of Microorganisms (GCM) 10K type strain sequencing project: providing services to taxonomists for standard genome sequencing and annotation.</title>
        <authorList>
            <consortium name="The Broad Institute Genomics Platform"/>
            <consortium name="The Broad Institute Genome Sequencing Center for Infectious Disease"/>
            <person name="Wu L."/>
            <person name="Ma J."/>
        </authorList>
    </citation>
    <scope>NUCLEOTIDE SEQUENCE [LARGE SCALE GENOMIC DNA]</scope>
    <source>
        <strain evidence="12">JCM 3369</strain>
    </source>
</reference>
<evidence type="ECO:0000256" key="1">
    <source>
        <dbReference type="ARBA" id="ARBA00001947"/>
    </source>
</evidence>
<evidence type="ECO:0000256" key="7">
    <source>
        <dbReference type="ARBA" id="ARBA00022801"/>
    </source>
</evidence>
<dbReference type="GO" id="GO:0008777">
    <property type="term" value="F:acetylornithine deacetylase activity"/>
    <property type="evidence" value="ECO:0007669"/>
    <property type="project" value="UniProtKB-EC"/>
</dbReference>
<gene>
    <name evidence="11" type="primary">argE</name>
    <name evidence="11" type="ORF">ACFSC7_02505</name>
</gene>
<dbReference type="InterPro" id="IPR010169">
    <property type="entry name" value="AcOrn-deacetyl"/>
</dbReference>
<keyword evidence="7 11" id="KW-0378">Hydrolase</keyword>
<dbReference type="EC" id="3.5.1.16" evidence="11"/>
<comment type="caution">
    <text evidence="11">The sequence shown here is derived from an EMBL/GenBank/DDBJ whole genome shotgun (WGS) entry which is preliminary data.</text>
</comment>
<dbReference type="InterPro" id="IPR050072">
    <property type="entry name" value="Peptidase_M20A"/>
</dbReference>
<proteinExistence type="inferred from homology"/>
<dbReference type="PANTHER" id="PTHR43808">
    <property type="entry name" value="ACETYLORNITHINE DEACETYLASE"/>
    <property type="match status" value="1"/>
</dbReference>
<evidence type="ECO:0000313" key="11">
    <source>
        <dbReference type="EMBL" id="MFD1694371.1"/>
    </source>
</evidence>
<keyword evidence="8" id="KW-0862">Zinc</keyword>
<comment type="similarity">
    <text evidence="2">Belongs to the peptidase M20A family. ArgE subfamily.</text>
</comment>
<dbReference type="InterPro" id="IPR036264">
    <property type="entry name" value="Bact_exopeptidase_dim_dom"/>
</dbReference>
<keyword evidence="6" id="KW-0479">Metal-binding</keyword>
<evidence type="ECO:0000256" key="2">
    <source>
        <dbReference type="ARBA" id="ARBA00005691"/>
    </source>
</evidence>
<keyword evidence="5" id="KW-0028">Amino-acid biosynthesis</keyword>
<evidence type="ECO:0000256" key="8">
    <source>
        <dbReference type="ARBA" id="ARBA00022833"/>
    </source>
</evidence>
<dbReference type="Gene3D" id="3.40.630.10">
    <property type="entry name" value="Zn peptidases"/>
    <property type="match status" value="1"/>
</dbReference>
<organism evidence="11 12">
    <name type="scientific">Roseibium aestuarii</name>
    <dbReference type="NCBI Taxonomy" id="2600299"/>
    <lineage>
        <taxon>Bacteria</taxon>
        <taxon>Pseudomonadati</taxon>
        <taxon>Pseudomonadota</taxon>
        <taxon>Alphaproteobacteria</taxon>
        <taxon>Hyphomicrobiales</taxon>
        <taxon>Stappiaceae</taxon>
        <taxon>Roseibium</taxon>
    </lineage>
</organism>
<dbReference type="Pfam" id="PF07687">
    <property type="entry name" value="M20_dimer"/>
    <property type="match status" value="1"/>
</dbReference>
<dbReference type="InterPro" id="IPR002933">
    <property type="entry name" value="Peptidase_M20"/>
</dbReference>
<accession>A0ABW4JU89</accession>
<evidence type="ECO:0000256" key="6">
    <source>
        <dbReference type="ARBA" id="ARBA00022723"/>
    </source>
</evidence>
<dbReference type="EMBL" id="JBHUFA010000001">
    <property type="protein sequence ID" value="MFD1694371.1"/>
    <property type="molecule type" value="Genomic_DNA"/>
</dbReference>
<feature type="domain" description="Peptidase M20 dimerisation" evidence="10">
    <location>
        <begin position="180"/>
        <end position="291"/>
    </location>
</feature>
<sequence length="394" mass="43051">MTLTATSPDFPASSVDLLARLVSFNTVSSNSNLELIGFLEAYFAHFGVATRRYMDETGEKANLLATIGPDTQAGYILSGHTDVVPVEGQDWSSDPFTLTERDGLLYGRGACDMKGFLACMLSAVPDMLAADLKRPIHLAFSYDEEVGCIGVRSLVEDMAGWPVTPAGCIVGEPTLMDVVIGHKTKRSLRVTVRGKTGHSSLAPQFVNAVDYAAMLVVKIREIRGRLEREGLRDELYDIPFTTSHTGVIQGGSQLNIVPDRCVFDYEFRVLPEEDADALVAEVEAYARTVLEPEMRAIDPACGIDFDWISQFPGLSTEPEADITLLTKRLSQRNGHSKVAYGTEAGLFQTVAHVPTIVCGPGSIEQAHRADEFIARSELEACDQFIRRLITHCCA</sequence>
<dbReference type="CDD" id="cd03894">
    <property type="entry name" value="M20_ArgE"/>
    <property type="match status" value="1"/>
</dbReference>
<dbReference type="RefSeq" id="WP_149891769.1">
    <property type="nucleotide sequence ID" value="NZ_JBHUFA010000001.1"/>
</dbReference>
<keyword evidence="9" id="KW-0170">Cobalt</keyword>
<dbReference type="Proteomes" id="UP001597327">
    <property type="component" value="Unassembled WGS sequence"/>
</dbReference>
<dbReference type="InterPro" id="IPR001261">
    <property type="entry name" value="ArgE/DapE_CS"/>
</dbReference>
<keyword evidence="4" id="KW-0055">Arginine biosynthesis</keyword>
<name>A0ABW4JU89_9HYPH</name>
<keyword evidence="3" id="KW-0963">Cytoplasm</keyword>
<dbReference type="SUPFAM" id="SSF55031">
    <property type="entry name" value="Bacterial exopeptidase dimerisation domain"/>
    <property type="match status" value="1"/>
</dbReference>
<evidence type="ECO:0000313" key="12">
    <source>
        <dbReference type="Proteomes" id="UP001597327"/>
    </source>
</evidence>
<dbReference type="Gene3D" id="3.30.70.360">
    <property type="match status" value="1"/>
</dbReference>
<evidence type="ECO:0000256" key="9">
    <source>
        <dbReference type="ARBA" id="ARBA00023285"/>
    </source>
</evidence>
<protein>
    <submittedName>
        <fullName evidence="11">Acetylornithine deacetylase</fullName>
        <ecNumber evidence="11">3.5.1.16</ecNumber>
    </submittedName>
</protein>